<dbReference type="Pfam" id="PF00501">
    <property type="entry name" value="AMP-binding"/>
    <property type="match status" value="1"/>
</dbReference>
<dbReference type="InterPro" id="IPR045851">
    <property type="entry name" value="AMP-bd_C_sf"/>
</dbReference>
<feature type="domain" description="AMP-binding enzyme C-terminal" evidence="3">
    <location>
        <begin position="422"/>
        <end position="499"/>
    </location>
</feature>
<dbReference type="Gene3D" id="3.40.50.12780">
    <property type="entry name" value="N-terminal domain of ligase-like"/>
    <property type="match status" value="1"/>
</dbReference>
<feature type="domain" description="AMP-dependent synthetase/ligase" evidence="2">
    <location>
        <begin position="12"/>
        <end position="372"/>
    </location>
</feature>
<dbReference type="PANTHER" id="PTHR43352:SF1">
    <property type="entry name" value="ANTHRANILATE--COA LIGASE"/>
    <property type="match status" value="1"/>
</dbReference>
<dbReference type="Proteomes" id="UP001374803">
    <property type="component" value="Chromosome"/>
</dbReference>
<evidence type="ECO:0000313" key="5">
    <source>
        <dbReference type="Proteomes" id="UP001374803"/>
    </source>
</evidence>
<evidence type="ECO:0000259" key="3">
    <source>
        <dbReference type="Pfam" id="PF13193"/>
    </source>
</evidence>
<dbReference type="Pfam" id="PF13193">
    <property type="entry name" value="AMP-binding_C"/>
    <property type="match status" value="1"/>
</dbReference>
<dbReference type="SUPFAM" id="SSF56801">
    <property type="entry name" value="Acetyl-CoA synthetase-like"/>
    <property type="match status" value="1"/>
</dbReference>
<protein>
    <submittedName>
        <fullName evidence="4">Benzoate-CoA ligase family protein</fullName>
    </submittedName>
</protein>
<evidence type="ECO:0000313" key="4">
    <source>
        <dbReference type="EMBL" id="WXB02665.1"/>
    </source>
</evidence>
<dbReference type="NCBIfam" id="TIGR02262">
    <property type="entry name" value="benz_CoA_lig"/>
    <property type="match status" value="1"/>
</dbReference>
<dbReference type="InterPro" id="IPR025110">
    <property type="entry name" value="AMP-bd_C"/>
</dbReference>
<dbReference type="Gene3D" id="3.30.300.30">
    <property type="match status" value="1"/>
</dbReference>
<name>A0ABZ2KX63_9BACT</name>
<keyword evidence="5" id="KW-1185">Reference proteome</keyword>
<evidence type="ECO:0000256" key="1">
    <source>
        <dbReference type="ARBA" id="ARBA00022598"/>
    </source>
</evidence>
<dbReference type="InterPro" id="IPR042099">
    <property type="entry name" value="ANL_N_sf"/>
</dbReference>
<organism evidence="4 5">
    <name type="scientific">Pendulispora rubella</name>
    <dbReference type="NCBI Taxonomy" id="2741070"/>
    <lineage>
        <taxon>Bacteria</taxon>
        <taxon>Pseudomonadati</taxon>
        <taxon>Myxococcota</taxon>
        <taxon>Myxococcia</taxon>
        <taxon>Myxococcales</taxon>
        <taxon>Sorangiineae</taxon>
        <taxon>Pendulisporaceae</taxon>
        <taxon>Pendulispora</taxon>
    </lineage>
</organism>
<dbReference type="InterPro" id="IPR011957">
    <property type="entry name" value="Benz_CoA_lig"/>
</dbReference>
<reference evidence="4" key="1">
    <citation type="submission" date="2021-12" db="EMBL/GenBank/DDBJ databases">
        <title>Discovery of the Pendulisporaceae a myxobacterial family with distinct sporulation behavior and unique specialized metabolism.</title>
        <authorList>
            <person name="Garcia R."/>
            <person name="Popoff A."/>
            <person name="Bader C.D."/>
            <person name="Loehr J."/>
            <person name="Walesch S."/>
            <person name="Walt C."/>
            <person name="Boldt J."/>
            <person name="Bunk B."/>
            <person name="Haeckl F.J.F.P.J."/>
            <person name="Gunesch A.P."/>
            <person name="Birkelbach J."/>
            <person name="Nuebel U."/>
            <person name="Pietschmann T."/>
            <person name="Bach T."/>
            <person name="Mueller R."/>
        </authorList>
    </citation>
    <scope>NUCLEOTIDE SEQUENCE</scope>
    <source>
        <strain evidence="4">MSr11367</strain>
    </source>
</reference>
<dbReference type="PANTHER" id="PTHR43352">
    <property type="entry name" value="ACETYL-COA SYNTHETASE"/>
    <property type="match status" value="1"/>
</dbReference>
<keyword evidence="1 4" id="KW-0436">Ligase</keyword>
<dbReference type="RefSeq" id="WP_394832294.1">
    <property type="nucleotide sequence ID" value="NZ_CP089929.1"/>
</dbReference>
<proteinExistence type="predicted"/>
<gene>
    <name evidence="4" type="ORF">LVJ94_37830</name>
</gene>
<dbReference type="InterPro" id="IPR000873">
    <property type="entry name" value="AMP-dep_synth/lig_dom"/>
</dbReference>
<evidence type="ECO:0000259" key="2">
    <source>
        <dbReference type="Pfam" id="PF00501"/>
    </source>
</evidence>
<accession>A0ABZ2KX63</accession>
<dbReference type="EMBL" id="CP089983">
    <property type="protein sequence ID" value="WXB02665.1"/>
    <property type="molecule type" value="Genomic_DNA"/>
</dbReference>
<dbReference type="GO" id="GO:0016874">
    <property type="term" value="F:ligase activity"/>
    <property type="evidence" value="ECO:0007669"/>
    <property type="project" value="UniProtKB-KW"/>
</dbReference>
<sequence length="508" mass="55775">MNVSAILENNVVAGRANKIAVYHGNETWTYGVLVSWANRMGNALKQLDVRPNERVLLLLPDSAAFPICFFGATKVGAVPVPVNTMLTSSDYEYLLKDSDASVLIVHQTLYYLVEPIRANCKALKHVLVIGAKGRSIEGTLGWEDCLEAESTELETVERASHDMAFWLYSSGSTGKPKGVVHAHGGMFSTSEHSGKQILKIDQNDISLSSSKLFHAYGLGNSMSFPFAVGAATVLNPHLSLPDVLLDLIAKFKPTLLFAIPKIYLSLIELAEQGKAFDISSLRLCISSGEGLPADVYRRWSNFCEIELLDVLGSTELLHMFIANRQGLVKAGSSGRVVSGYQARVVDDKGDAVPTGEIGDLVVTGPSAALGYWNQPEASSKSFEGGWVVTGDKYHMDEEGYYWFRGRSNDVFKSNGIWISPIEVESVLDEHPSVKESAVVCVRDQSGLFRAKAHVVLRTGELGTEELVQTLRKFVKRRLPQRSPDYIDFVDALPKTATGKIQRYKLRGE</sequence>